<protein>
    <submittedName>
        <fullName evidence="2">Uncharacterized protein</fullName>
    </submittedName>
</protein>
<comment type="caution">
    <text evidence="2">The sequence shown here is derived from an EMBL/GenBank/DDBJ whole genome shotgun (WGS) entry which is preliminary data.</text>
</comment>
<gene>
    <name evidence="2" type="ORF">HNR48_003957</name>
</gene>
<feature type="compositionally biased region" description="Basic and acidic residues" evidence="1">
    <location>
        <begin position="65"/>
        <end position="80"/>
    </location>
</feature>
<sequence>MSLNSSESQPLYAEFTSCTTTTIQVDIPRELNGVETRLEAYNRHLDSTPKQWASGIKTPLKQNSKAKEKSARPADNERVI</sequence>
<reference evidence="2 3" key="1">
    <citation type="submission" date="2020-08" db="EMBL/GenBank/DDBJ databases">
        <title>Genomic Encyclopedia of Type Strains, Phase IV (KMG-IV): sequencing the most valuable type-strain genomes for metagenomic binning, comparative biology and taxonomic classification.</title>
        <authorList>
            <person name="Goeker M."/>
        </authorList>
    </citation>
    <scope>NUCLEOTIDE SEQUENCE [LARGE SCALE GENOMIC DNA]</scope>
    <source>
        <strain evidence="2 3">DSM 22368</strain>
    </source>
</reference>
<accession>A0A7X0JXS2</accession>
<dbReference type="InParanoid" id="A0A7X0JXS2"/>
<name>A0A7X0JXS2_9GAMM</name>
<organism evidence="2 3">
    <name type="scientific">Pseudoteredinibacter isoporae</name>
    <dbReference type="NCBI Taxonomy" id="570281"/>
    <lineage>
        <taxon>Bacteria</taxon>
        <taxon>Pseudomonadati</taxon>
        <taxon>Pseudomonadota</taxon>
        <taxon>Gammaproteobacteria</taxon>
        <taxon>Cellvibrionales</taxon>
        <taxon>Cellvibrionaceae</taxon>
        <taxon>Pseudoteredinibacter</taxon>
    </lineage>
</organism>
<dbReference type="EMBL" id="JACHHT010000004">
    <property type="protein sequence ID" value="MBB6523643.1"/>
    <property type="molecule type" value="Genomic_DNA"/>
</dbReference>
<proteinExistence type="predicted"/>
<feature type="region of interest" description="Disordered" evidence="1">
    <location>
        <begin position="43"/>
        <end position="80"/>
    </location>
</feature>
<dbReference type="AlphaFoldDB" id="A0A7X0JXS2"/>
<evidence type="ECO:0000313" key="3">
    <source>
        <dbReference type="Proteomes" id="UP000528457"/>
    </source>
</evidence>
<keyword evidence="3" id="KW-1185">Reference proteome</keyword>
<evidence type="ECO:0000256" key="1">
    <source>
        <dbReference type="SAM" id="MobiDB-lite"/>
    </source>
</evidence>
<dbReference type="Proteomes" id="UP000528457">
    <property type="component" value="Unassembled WGS sequence"/>
</dbReference>
<evidence type="ECO:0000313" key="2">
    <source>
        <dbReference type="EMBL" id="MBB6523643.1"/>
    </source>
</evidence>